<dbReference type="Proteomes" id="UP000655751">
    <property type="component" value="Unassembled WGS sequence"/>
</dbReference>
<keyword evidence="4" id="KW-1185">Reference proteome</keyword>
<proteinExistence type="predicted"/>
<protein>
    <submittedName>
        <fullName evidence="3">Uncharacterized protein</fullName>
    </submittedName>
</protein>
<evidence type="ECO:0000259" key="2">
    <source>
        <dbReference type="Pfam" id="PF20014"/>
    </source>
</evidence>
<accession>A0A931IFI6</accession>
<gene>
    <name evidence="3" type="ORF">IT779_25385</name>
</gene>
<comment type="caution">
    <text evidence="3">The sequence shown here is derived from an EMBL/GenBank/DDBJ whole genome shotgun (WGS) entry which is preliminary data.</text>
</comment>
<evidence type="ECO:0000259" key="1">
    <source>
        <dbReference type="Pfam" id="PF20013"/>
    </source>
</evidence>
<reference evidence="3" key="1">
    <citation type="submission" date="2020-11" db="EMBL/GenBank/DDBJ databases">
        <title>Nocardia NEAU-351.nov., a novel actinomycete isolated from the cow dung.</title>
        <authorList>
            <person name="Zhang X."/>
        </authorList>
    </citation>
    <scope>NUCLEOTIDE SEQUENCE</scope>
    <source>
        <strain evidence="3">NEAU-351</strain>
    </source>
</reference>
<dbReference type="Pfam" id="PF20014">
    <property type="entry name" value="GAP1-M"/>
    <property type="match status" value="1"/>
</dbReference>
<dbReference type="RefSeq" id="WP_196151909.1">
    <property type="nucleotide sequence ID" value="NZ_JADMLG010000011.1"/>
</dbReference>
<dbReference type="InterPro" id="IPR045402">
    <property type="entry name" value="GAP1-N2"/>
</dbReference>
<feature type="domain" description="GTPase-associated protein 1 N-terminal" evidence="1">
    <location>
        <begin position="14"/>
        <end position="148"/>
    </location>
</feature>
<sequence>MTSFDTPASGVGRFGALTYTSYSAPSNPGAPGRSGWQVKEQSADIDDVETALLTGWVTRTFDPVEPIPQYPTAADIAALPRSLTYVRLDAARAVHSHTAPAGSDNQGRPGNVFAHLLLDRAVHRGAAHRRPIDLWRSPDWLTPFGQTDVAAATLDPATPCPHPTDAVGRRAVLDFLLGSQTRRITTLCLLLDAVAHCLRGGPRIVLAVDDPDTAALWIAALTAFTSPACAATISWSTFVRAGEVDAALARGLHLVAIPTRDTAALVDDNRRVVVDTSDTARSARRGEFGTAPHRTARGAEVEVTEWSELAETALVDHATADAVLGELDTITDDVRDRALLEPAWPLAMAVAANTDLREAHRHARQVIVRETRVRLSDHPALHQKVLAVMLPGIGDSAEDAWRVLTAPDVARFLDPSTRDLVWKIFVDRALDEPAWVAAERRSYAVSPPVLTEADTAGIAEKVRTAARRLAMRADTHRRNLAAVAEIARAALRTLELFEHLGPAGRGADDTMIDVLEQTLGPVLLDRPRGLEFVGDYGPIDDHVRAAFVQPAMASDRDFDQPLGQRFADQVADWLIGPAVPDLAALRRDPDLIASLPYHIGADRIFRNLTGPRSRSGWAQYAPIALMRALHEASAPHRFRPTDIAPLFEEHSNITDLVAIDRGYGGVVPIHLYHRALVSAATTEELDELARHILLRAGSDPDPDIALRATAPNPGLDALTESWAELARVNWHTVRRDDLDRWSAVFVDHYSRPDSRPPAALNFNLGIAYLLARSTEVERRTTVAAPLRPDHAAAVIDAVAENWNATVAILRRLVDHVCLDAAWICGLAVVTTFEPLASASLSTQDPLRSLYGDRGETLFEEVARNLLECPHRWGAPATTDRLADAVRRQLRANGNDRRFDKTDLREFAGEWRDRSTPRGVRV</sequence>
<evidence type="ECO:0000313" key="4">
    <source>
        <dbReference type="Proteomes" id="UP000655751"/>
    </source>
</evidence>
<evidence type="ECO:0000313" key="3">
    <source>
        <dbReference type="EMBL" id="MBH0779608.1"/>
    </source>
</evidence>
<dbReference type="AlphaFoldDB" id="A0A931IFI6"/>
<feature type="domain" description="GTPase-associated protein 1 middle" evidence="2">
    <location>
        <begin position="189"/>
        <end position="274"/>
    </location>
</feature>
<name>A0A931IFI6_9NOCA</name>
<dbReference type="InterPro" id="IPR045401">
    <property type="entry name" value="GAP1-M"/>
</dbReference>
<dbReference type="EMBL" id="JADMLG010000011">
    <property type="protein sequence ID" value="MBH0779608.1"/>
    <property type="molecule type" value="Genomic_DNA"/>
</dbReference>
<organism evidence="3 4">
    <name type="scientific">Nocardia bovistercoris</name>
    <dbReference type="NCBI Taxonomy" id="2785916"/>
    <lineage>
        <taxon>Bacteria</taxon>
        <taxon>Bacillati</taxon>
        <taxon>Actinomycetota</taxon>
        <taxon>Actinomycetes</taxon>
        <taxon>Mycobacteriales</taxon>
        <taxon>Nocardiaceae</taxon>
        <taxon>Nocardia</taxon>
    </lineage>
</organism>
<dbReference type="Pfam" id="PF20013">
    <property type="entry name" value="GAP1-N2"/>
    <property type="match status" value="1"/>
</dbReference>